<reference evidence="2" key="1">
    <citation type="submission" date="2012-06" db="EMBL/GenBank/DDBJ databases">
        <title>The genome sequence of Coniosporium apollinis CBS 100218.</title>
        <authorList>
            <consortium name="The Broad Institute Genome Sequencing Platform"/>
            <person name="Cuomo C."/>
            <person name="Gorbushina A."/>
            <person name="Noack S."/>
            <person name="Walker B."/>
            <person name="Young S.K."/>
            <person name="Zeng Q."/>
            <person name="Gargeya S."/>
            <person name="Fitzgerald M."/>
            <person name="Haas B."/>
            <person name="Abouelleil A."/>
            <person name="Alvarado L."/>
            <person name="Arachchi H.M."/>
            <person name="Berlin A.M."/>
            <person name="Chapman S.B."/>
            <person name="Goldberg J."/>
            <person name="Griggs A."/>
            <person name="Gujja S."/>
            <person name="Hansen M."/>
            <person name="Howarth C."/>
            <person name="Imamovic A."/>
            <person name="Larimer J."/>
            <person name="McCowan C."/>
            <person name="Montmayeur A."/>
            <person name="Murphy C."/>
            <person name="Neiman D."/>
            <person name="Pearson M."/>
            <person name="Priest M."/>
            <person name="Roberts A."/>
            <person name="Saif S."/>
            <person name="Shea T."/>
            <person name="Sisk P."/>
            <person name="Sykes S."/>
            <person name="Wortman J."/>
            <person name="Nusbaum C."/>
            <person name="Birren B."/>
        </authorList>
    </citation>
    <scope>NUCLEOTIDE SEQUENCE [LARGE SCALE GENOMIC DNA]</scope>
    <source>
        <strain evidence="2">CBS 100218</strain>
    </source>
</reference>
<evidence type="ECO:0000313" key="2">
    <source>
        <dbReference type="Proteomes" id="UP000016924"/>
    </source>
</evidence>
<dbReference type="GeneID" id="19897640"/>
<dbReference type="OrthoDB" id="4525710at2759"/>
<dbReference type="eggNOG" id="ENOG502SJKS">
    <property type="taxonomic scope" value="Eukaryota"/>
</dbReference>
<dbReference type="EMBL" id="JH767554">
    <property type="protein sequence ID" value="EON61118.1"/>
    <property type="molecule type" value="Genomic_DNA"/>
</dbReference>
<proteinExistence type="predicted"/>
<accession>R7YGX1</accession>
<dbReference type="STRING" id="1168221.R7YGX1"/>
<keyword evidence="2" id="KW-1185">Reference proteome</keyword>
<dbReference type="Proteomes" id="UP000016924">
    <property type="component" value="Unassembled WGS sequence"/>
</dbReference>
<protein>
    <recommendedName>
        <fullName evidence="3">Transcription factor domain-containing protein</fullName>
    </recommendedName>
</protein>
<dbReference type="HOGENOM" id="CLU_008719_1_0_1"/>
<name>R7YGX1_CONA1</name>
<gene>
    <name evidence="1" type="ORF">W97_00329</name>
</gene>
<dbReference type="RefSeq" id="XP_007776435.1">
    <property type="nucleotide sequence ID" value="XM_007778245.1"/>
</dbReference>
<dbReference type="OMA" id="SSTRMIC"/>
<sequence length="203" mass="23266">MINLSNYEHSSAFHESNDEAWANRIIFTFASILTHVFQPENGPSLQQWMELQADVARWNSSKPWDFAPLWIEELGSPGDQPWPEVMMSQNAQVVGMQYYCLANIILSIYDPRLSKLGFEGHRLRKLSEAIVLKNLRMVISLAVCNDDVGSAMFHASHILSTCGSYLTDPIEREGAVDFLARMQRQMGWHTSHIISNLREQWQL</sequence>
<evidence type="ECO:0000313" key="1">
    <source>
        <dbReference type="EMBL" id="EON61118.1"/>
    </source>
</evidence>
<organism evidence="1 2">
    <name type="scientific">Coniosporium apollinis (strain CBS 100218)</name>
    <name type="common">Rock-inhabiting black yeast</name>
    <dbReference type="NCBI Taxonomy" id="1168221"/>
    <lineage>
        <taxon>Eukaryota</taxon>
        <taxon>Fungi</taxon>
        <taxon>Dikarya</taxon>
        <taxon>Ascomycota</taxon>
        <taxon>Pezizomycotina</taxon>
        <taxon>Dothideomycetes</taxon>
        <taxon>Dothideomycetes incertae sedis</taxon>
        <taxon>Coniosporium</taxon>
    </lineage>
</organism>
<evidence type="ECO:0008006" key="3">
    <source>
        <dbReference type="Google" id="ProtNLM"/>
    </source>
</evidence>
<dbReference type="AlphaFoldDB" id="R7YGX1"/>